<dbReference type="HOGENOM" id="CLU_1272153_0_0_1"/>
<evidence type="ECO:0000313" key="2">
    <source>
        <dbReference type="EMBL" id="KEF53630.1"/>
    </source>
</evidence>
<dbReference type="RefSeq" id="XP_013256220.1">
    <property type="nucleotide sequence ID" value="XM_013400766.1"/>
</dbReference>
<dbReference type="GeneID" id="25284936"/>
<dbReference type="VEuPathDB" id="FungiDB:A1O9_10029"/>
<evidence type="ECO:0000256" key="1">
    <source>
        <dbReference type="SAM" id="MobiDB-lite"/>
    </source>
</evidence>
<dbReference type="Proteomes" id="UP000027920">
    <property type="component" value="Unassembled WGS sequence"/>
</dbReference>
<feature type="compositionally biased region" description="Basic and acidic residues" evidence="1">
    <location>
        <begin position="205"/>
        <end position="217"/>
    </location>
</feature>
<evidence type="ECO:0000313" key="3">
    <source>
        <dbReference type="Proteomes" id="UP000027920"/>
    </source>
</evidence>
<accession>A0A072PDH8</accession>
<keyword evidence="3" id="KW-1185">Reference proteome</keyword>
<dbReference type="EMBL" id="AMGV01000012">
    <property type="protein sequence ID" value="KEF53630.1"/>
    <property type="molecule type" value="Genomic_DNA"/>
</dbReference>
<protein>
    <submittedName>
        <fullName evidence="2">Uncharacterized protein</fullName>
    </submittedName>
</protein>
<gene>
    <name evidence="2" type="ORF">A1O9_10029</name>
</gene>
<feature type="region of interest" description="Disordered" evidence="1">
    <location>
        <begin position="200"/>
        <end position="238"/>
    </location>
</feature>
<feature type="compositionally biased region" description="Polar residues" evidence="1">
    <location>
        <begin position="56"/>
        <end position="75"/>
    </location>
</feature>
<feature type="region of interest" description="Disordered" evidence="1">
    <location>
        <begin position="1"/>
        <end position="94"/>
    </location>
</feature>
<name>A0A072PDH8_9EURO</name>
<feature type="compositionally biased region" description="Low complexity" evidence="1">
    <location>
        <begin position="1"/>
        <end position="28"/>
    </location>
</feature>
<comment type="caution">
    <text evidence="2">The sequence shown here is derived from an EMBL/GenBank/DDBJ whole genome shotgun (WGS) entry which is preliminary data.</text>
</comment>
<dbReference type="AlphaFoldDB" id="A0A072PDH8"/>
<organism evidence="2 3">
    <name type="scientific">Exophiala aquamarina CBS 119918</name>
    <dbReference type="NCBI Taxonomy" id="1182545"/>
    <lineage>
        <taxon>Eukaryota</taxon>
        <taxon>Fungi</taxon>
        <taxon>Dikarya</taxon>
        <taxon>Ascomycota</taxon>
        <taxon>Pezizomycotina</taxon>
        <taxon>Eurotiomycetes</taxon>
        <taxon>Chaetothyriomycetidae</taxon>
        <taxon>Chaetothyriales</taxon>
        <taxon>Herpotrichiellaceae</taxon>
        <taxon>Exophiala</taxon>
    </lineage>
</organism>
<reference evidence="2 3" key="1">
    <citation type="submission" date="2013-03" db="EMBL/GenBank/DDBJ databases">
        <title>The Genome Sequence of Exophiala aquamarina CBS 119918.</title>
        <authorList>
            <consortium name="The Broad Institute Genomics Platform"/>
            <person name="Cuomo C."/>
            <person name="de Hoog S."/>
            <person name="Gorbushina A."/>
            <person name="Walker B."/>
            <person name="Young S.K."/>
            <person name="Zeng Q."/>
            <person name="Gargeya S."/>
            <person name="Fitzgerald M."/>
            <person name="Haas B."/>
            <person name="Abouelleil A."/>
            <person name="Allen A.W."/>
            <person name="Alvarado L."/>
            <person name="Arachchi H.M."/>
            <person name="Berlin A.M."/>
            <person name="Chapman S.B."/>
            <person name="Gainer-Dewar J."/>
            <person name="Goldberg J."/>
            <person name="Griggs A."/>
            <person name="Gujja S."/>
            <person name="Hansen M."/>
            <person name="Howarth C."/>
            <person name="Imamovic A."/>
            <person name="Ireland A."/>
            <person name="Larimer J."/>
            <person name="McCowan C."/>
            <person name="Murphy C."/>
            <person name="Pearson M."/>
            <person name="Poon T.W."/>
            <person name="Priest M."/>
            <person name="Roberts A."/>
            <person name="Saif S."/>
            <person name="Shea T."/>
            <person name="Sisk P."/>
            <person name="Sykes S."/>
            <person name="Wortman J."/>
            <person name="Nusbaum C."/>
            <person name="Birren B."/>
        </authorList>
    </citation>
    <scope>NUCLEOTIDE SEQUENCE [LARGE SCALE GENOMIC DNA]</scope>
    <source>
        <strain evidence="2 3">CBS 119918</strain>
    </source>
</reference>
<sequence>MSSPTSPATASTSSDTLSLSSSRSSTKSNMHIAMPAQTDFSNPGGVGSNSSSSNPTYVTASMPSPAQNPHNTTWGSPSPSHSPSSHRHHHIHIPTPHPLAAATSFLDKHVPLFSKHHNEFSVNHEARAARREARRSLVVDAIPEVDVEHLPAPPSNSNSSGGVIATAIHAATATGAGPALADSRAADNAAWRDILAKREAARRRAGSDDMQMHRSIAEEGSDEDSSSRGYKGSPAITP</sequence>
<proteinExistence type="predicted"/>